<evidence type="ECO:0000256" key="5">
    <source>
        <dbReference type="SAM" id="Phobius"/>
    </source>
</evidence>
<evidence type="ECO:0000313" key="8">
    <source>
        <dbReference type="Proteomes" id="UP001526426"/>
    </source>
</evidence>
<evidence type="ECO:0000259" key="6">
    <source>
        <dbReference type="Pfam" id="PF12698"/>
    </source>
</evidence>
<keyword evidence="3 5" id="KW-1133">Transmembrane helix</keyword>
<feature type="transmembrane region" description="Helical" evidence="5">
    <location>
        <begin position="69"/>
        <end position="97"/>
    </location>
</feature>
<organism evidence="7 8">
    <name type="scientific">Spirulina subsalsa FACHB-351</name>
    <dbReference type="NCBI Taxonomy" id="234711"/>
    <lineage>
        <taxon>Bacteria</taxon>
        <taxon>Bacillati</taxon>
        <taxon>Cyanobacteriota</taxon>
        <taxon>Cyanophyceae</taxon>
        <taxon>Spirulinales</taxon>
        <taxon>Spirulinaceae</taxon>
        <taxon>Spirulina</taxon>
    </lineage>
</organism>
<dbReference type="InterPro" id="IPR013525">
    <property type="entry name" value="ABC2_TM"/>
</dbReference>
<comment type="subcellular location">
    <subcellularLocation>
        <location evidence="1">Membrane</location>
        <topology evidence="1">Multi-pass membrane protein</topology>
    </subcellularLocation>
</comment>
<feature type="transmembrane region" description="Helical" evidence="5">
    <location>
        <begin position="230"/>
        <end position="255"/>
    </location>
</feature>
<dbReference type="PANTHER" id="PTHR43471">
    <property type="entry name" value="ABC TRANSPORTER PERMEASE"/>
    <property type="match status" value="1"/>
</dbReference>
<accession>A0ABT3L5W3</accession>
<feature type="transmembrane region" description="Helical" evidence="5">
    <location>
        <begin position="18"/>
        <end position="40"/>
    </location>
</feature>
<evidence type="ECO:0000256" key="3">
    <source>
        <dbReference type="ARBA" id="ARBA00022989"/>
    </source>
</evidence>
<evidence type="ECO:0000313" key="7">
    <source>
        <dbReference type="EMBL" id="MCW6036892.1"/>
    </source>
</evidence>
<protein>
    <submittedName>
        <fullName evidence="7">ABC transporter permease</fullName>
    </submittedName>
</protein>
<dbReference type="EMBL" id="JAIHOM010000049">
    <property type="protein sequence ID" value="MCW6036892.1"/>
    <property type="molecule type" value="Genomic_DNA"/>
</dbReference>
<feature type="transmembrane region" description="Helical" evidence="5">
    <location>
        <begin position="156"/>
        <end position="176"/>
    </location>
</feature>
<sequence length="266" mass="29183">MIIIANIFAIFRKELQSYFASPLAYIVAGVFWLLSGLFFWELLLSPTGLVQEVQAGDATGLITGSTDVAYIFLIQFLSVIGSLISPIILPMLSMGLYAEERKNHTLELIATSPLTNWVVAVGKLCGVLTFYTVLLVPLFIYQIIAFSTASPPVPPAVPLLANLGLILLAASILSLGMFISSLTSSSMIAALVTFFIVFLFISLHFISGQISEPFGSILRYLSPVQHYDNFVRGIFETSSLFVFLSYIILGIFLTAQSIETLRFNRS</sequence>
<dbReference type="Pfam" id="PF12698">
    <property type="entry name" value="ABC2_membrane_3"/>
    <property type="match status" value="1"/>
</dbReference>
<evidence type="ECO:0000256" key="4">
    <source>
        <dbReference type="ARBA" id="ARBA00023136"/>
    </source>
</evidence>
<keyword evidence="8" id="KW-1185">Reference proteome</keyword>
<dbReference type="Proteomes" id="UP001526426">
    <property type="component" value="Unassembled WGS sequence"/>
</dbReference>
<name>A0ABT3L5W3_9CYAN</name>
<evidence type="ECO:0000256" key="2">
    <source>
        <dbReference type="ARBA" id="ARBA00022692"/>
    </source>
</evidence>
<gene>
    <name evidence="7" type="ORF">K4A83_11545</name>
</gene>
<comment type="caution">
    <text evidence="7">The sequence shown here is derived from an EMBL/GenBank/DDBJ whole genome shotgun (WGS) entry which is preliminary data.</text>
</comment>
<dbReference type="RefSeq" id="WP_265264713.1">
    <property type="nucleotide sequence ID" value="NZ_JAIHOM010000049.1"/>
</dbReference>
<proteinExistence type="predicted"/>
<feature type="transmembrane region" description="Helical" evidence="5">
    <location>
        <begin position="188"/>
        <end position="210"/>
    </location>
</feature>
<reference evidence="7 8" key="1">
    <citation type="submission" date="2021-08" db="EMBL/GenBank/DDBJ databases">
        <title>Draft genome sequence of Spirulina subsalsa with high tolerance to salinity and hype-accumulation of phycocyanin.</title>
        <authorList>
            <person name="Pei H."/>
            <person name="Jiang L."/>
        </authorList>
    </citation>
    <scope>NUCLEOTIDE SEQUENCE [LARGE SCALE GENOMIC DNA]</scope>
    <source>
        <strain evidence="7 8">FACHB-351</strain>
    </source>
</reference>
<feature type="domain" description="ABC-2 type transporter transmembrane" evidence="6">
    <location>
        <begin position="68"/>
        <end position="253"/>
    </location>
</feature>
<feature type="transmembrane region" description="Helical" evidence="5">
    <location>
        <begin position="117"/>
        <end position="144"/>
    </location>
</feature>
<evidence type="ECO:0000256" key="1">
    <source>
        <dbReference type="ARBA" id="ARBA00004141"/>
    </source>
</evidence>
<keyword evidence="2 5" id="KW-0812">Transmembrane</keyword>
<keyword evidence="4 5" id="KW-0472">Membrane</keyword>